<sequence length="290" mass="33759">MEHLEREEQAVDDVEVVIVLTDPDEVTDEEDVRVRTTSLKVKCKILSIWEKVDIFEEFFSDKDLEMVINQSEIYANQKNRPGFSISKEELKAFVGILLLSSYHKLPQEDMYWEHAPDVGDEMMVRYYGRHPAKMFMRGKPIKFGYKIWCLCSSNGYLYNFSPYCGRTDTQAGPFGLREISELTSIIPADKTQQIKLFFDNFFTSVDALTVLKARNIKATGTMRDNRTSKCPVMSTKDIEKKEQREFCDFRFDTTNEILILKCKDNKVVTVGTNVCTVEPFNYVRRYSQKK</sequence>
<proteinExistence type="predicted"/>
<keyword evidence="3" id="KW-1185">Reference proteome</keyword>
<gene>
    <name evidence="2" type="ORF">ANN_28065</name>
</gene>
<dbReference type="PANTHER" id="PTHR47055:SF3">
    <property type="entry name" value="PHORBOL-ESTER_DAG-TYPE DOMAIN-CONTAINING PROTEIN"/>
    <property type="match status" value="1"/>
</dbReference>
<evidence type="ECO:0000313" key="3">
    <source>
        <dbReference type="Proteomes" id="UP001148838"/>
    </source>
</evidence>
<feature type="domain" description="PiggyBac transposable element-derived protein" evidence="1">
    <location>
        <begin position="52"/>
        <end position="116"/>
    </location>
</feature>
<dbReference type="InterPro" id="IPR029526">
    <property type="entry name" value="PGBD"/>
</dbReference>
<name>A0ABQ8RUV2_PERAM</name>
<dbReference type="PANTHER" id="PTHR47055">
    <property type="entry name" value="DDE_TNP_1_7 DOMAIN-CONTAINING PROTEIN"/>
    <property type="match status" value="1"/>
</dbReference>
<accession>A0ABQ8RUV2</accession>
<feature type="domain" description="PiggyBac transposable element-derived protein" evidence="1">
    <location>
        <begin position="120"/>
        <end position="280"/>
    </location>
</feature>
<comment type="caution">
    <text evidence="2">The sequence shown here is derived from an EMBL/GenBank/DDBJ whole genome shotgun (WGS) entry which is preliminary data.</text>
</comment>
<dbReference type="InterPro" id="IPR052638">
    <property type="entry name" value="PiggyBac_TE-derived"/>
</dbReference>
<dbReference type="Proteomes" id="UP001148838">
    <property type="component" value="Unassembled WGS sequence"/>
</dbReference>
<evidence type="ECO:0000259" key="1">
    <source>
        <dbReference type="Pfam" id="PF13843"/>
    </source>
</evidence>
<organism evidence="2 3">
    <name type="scientific">Periplaneta americana</name>
    <name type="common">American cockroach</name>
    <name type="synonym">Blatta americana</name>
    <dbReference type="NCBI Taxonomy" id="6978"/>
    <lineage>
        <taxon>Eukaryota</taxon>
        <taxon>Metazoa</taxon>
        <taxon>Ecdysozoa</taxon>
        <taxon>Arthropoda</taxon>
        <taxon>Hexapoda</taxon>
        <taxon>Insecta</taxon>
        <taxon>Pterygota</taxon>
        <taxon>Neoptera</taxon>
        <taxon>Polyneoptera</taxon>
        <taxon>Dictyoptera</taxon>
        <taxon>Blattodea</taxon>
        <taxon>Blattoidea</taxon>
        <taxon>Blattidae</taxon>
        <taxon>Blattinae</taxon>
        <taxon>Periplaneta</taxon>
    </lineage>
</organism>
<protein>
    <recommendedName>
        <fullName evidence="1">PiggyBac transposable element-derived protein domain-containing protein</fullName>
    </recommendedName>
</protein>
<dbReference type="EMBL" id="JAJSOF020000043">
    <property type="protein sequence ID" value="KAJ4425449.1"/>
    <property type="molecule type" value="Genomic_DNA"/>
</dbReference>
<reference evidence="2 3" key="1">
    <citation type="journal article" date="2022" name="Allergy">
        <title>Genome assembly and annotation of Periplaneta americana reveal a comprehensive cockroach allergen profile.</title>
        <authorList>
            <person name="Wang L."/>
            <person name="Xiong Q."/>
            <person name="Saelim N."/>
            <person name="Wang L."/>
            <person name="Nong W."/>
            <person name="Wan A.T."/>
            <person name="Shi M."/>
            <person name="Liu X."/>
            <person name="Cao Q."/>
            <person name="Hui J.H.L."/>
            <person name="Sookrung N."/>
            <person name="Leung T.F."/>
            <person name="Tungtrongchitr A."/>
            <person name="Tsui S.K.W."/>
        </authorList>
    </citation>
    <scope>NUCLEOTIDE SEQUENCE [LARGE SCALE GENOMIC DNA]</scope>
    <source>
        <strain evidence="2">PWHHKU_190912</strain>
    </source>
</reference>
<dbReference type="Pfam" id="PF13843">
    <property type="entry name" value="DDE_Tnp_1_7"/>
    <property type="match status" value="2"/>
</dbReference>
<evidence type="ECO:0000313" key="2">
    <source>
        <dbReference type="EMBL" id="KAJ4425449.1"/>
    </source>
</evidence>